<dbReference type="OrthoDB" id="4690547at2"/>
<gene>
    <name evidence="4" type="ORF">A6035_00935</name>
</gene>
<dbReference type="InterPro" id="IPR002347">
    <property type="entry name" value="SDR_fam"/>
</dbReference>
<reference evidence="4 5" key="1">
    <citation type="submission" date="2016-04" db="EMBL/GenBank/DDBJ databases">
        <title>Complete genome sequence of Dietzia lutea YIM 80766T, a strain isolated from desert soil in Egypt.</title>
        <authorList>
            <person name="Zhao J."/>
            <person name="Hu B."/>
            <person name="Geng S."/>
            <person name="Nie Y."/>
            <person name="Tang Y."/>
        </authorList>
    </citation>
    <scope>NUCLEOTIDE SEQUENCE [LARGE SCALE GENOMIC DNA]</scope>
    <source>
        <strain evidence="4 5">YIM 80766</strain>
    </source>
</reference>
<dbReference type="Pfam" id="PF00106">
    <property type="entry name" value="adh_short"/>
    <property type="match status" value="1"/>
</dbReference>
<dbReference type="Proteomes" id="UP000244928">
    <property type="component" value="Chromosome"/>
</dbReference>
<sequence length="281" mass="29642">MTGGASGIGLGIARALVSAGAKVAIADVDADRLDQVARELTESGGTVIAVQLDVSDAEAWEAAADEAEAAIGPISILCNIAGVNGGGTIEDTPYKVWRWVLGVNLDAQYLAVSTFLPRFRSRGTRAHILNTASISGLIAMPHVGAYTASKFATVGFTKVLRHELADSPVDVSLLIPGSVATRINYTAGEAEARLLGREAKREVIEANHALLAKGADPDSVGEQVVEALQNRQFVIVTHREWGELYRKDSADIDEAYDKFDGRHGPDTTAQLLLAGTNPVTA</sequence>
<dbReference type="CDD" id="cd05233">
    <property type="entry name" value="SDR_c"/>
    <property type="match status" value="1"/>
</dbReference>
<organism evidence="4 5">
    <name type="scientific">Dietzia lutea</name>
    <dbReference type="NCBI Taxonomy" id="546160"/>
    <lineage>
        <taxon>Bacteria</taxon>
        <taxon>Bacillati</taxon>
        <taxon>Actinomycetota</taxon>
        <taxon>Actinomycetes</taxon>
        <taxon>Mycobacteriales</taxon>
        <taxon>Dietziaceae</taxon>
        <taxon>Dietzia</taxon>
    </lineage>
</organism>
<dbReference type="EMBL" id="CP015449">
    <property type="protein sequence ID" value="AWH93640.1"/>
    <property type="molecule type" value="Genomic_DNA"/>
</dbReference>
<comment type="similarity">
    <text evidence="1 3">Belongs to the short-chain dehydrogenases/reductases (SDR) family.</text>
</comment>
<accession>A0A2S1RBH0</accession>
<evidence type="ECO:0000313" key="4">
    <source>
        <dbReference type="EMBL" id="AWH93640.1"/>
    </source>
</evidence>
<keyword evidence="2" id="KW-0560">Oxidoreductase</keyword>
<dbReference type="GO" id="GO:0016491">
    <property type="term" value="F:oxidoreductase activity"/>
    <property type="evidence" value="ECO:0007669"/>
    <property type="project" value="UniProtKB-KW"/>
</dbReference>
<evidence type="ECO:0000256" key="3">
    <source>
        <dbReference type="RuleBase" id="RU000363"/>
    </source>
</evidence>
<evidence type="ECO:0000313" key="5">
    <source>
        <dbReference type="Proteomes" id="UP000244928"/>
    </source>
</evidence>
<dbReference type="PANTHER" id="PTHR44196">
    <property type="entry name" value="DEHYDROGENASE/REDUCTASE SDR FAMILY MEMBER 7B"/>
    <property type="match status" value="1"/>
</dbReference>
<protein>
    <submittedName>
        <fullName evidence="4">Short-chain dehydrogenase</fullName>
    </submittedName>
</protein>
<evidence type="ECO:0000256" key="1">
    <source>
        <dbReference type="ARBA" id="ARBA00006484"/>
    </source>
</evidence>
<dbReference type="GO" id="GO:0016020">
    <property type="term" value="C:membrane"/>
    <property type="evidence" value="ECO:0007669"/>
    <property type="project" value="TreeGrafter"/>
</dbReference>
<dbReference type="InterPro" id="IPR020904">
    <property type="entry name" value="Sc_DH/Rdtase_CS"/>
</dbReference>
<dbReference type="SUPFAM" id="SSF51735">
    <property type="entry name" value="NAD(P)-binding Rossmann-fold domains"/>
    <property type="match status" value="1"/>
</dbReference>
<dbReference type="PROSITE" id="PS00061">
    <property type="entry name" value="ADH_SHORT"/>
    <property type="match status" value="1"/>
</dbReference>
<name>A0A2S1RBH0_9ACTN</name>
<dbReference type="AlphaFoldDB" id="A0A2S1RBH0"/>
<dbReference type="KEGG" id="dlu:A6035_00935"/>
<dbReference type="PRINTS" id="PR00080">
    <property type="entry name" value="SDRFAMILY"/>
</dbReference>
<evidence type="ECO:0000256" key="2">
    <source>
        <dbReference type="ARBA" id="ARBA00023002"/>
    </source>
</evidence>
<keyword evidence="5" id="KW-1185">Reference proteome</keyword>
<proteinExistence type="inferred from homology"/>
<dbReference type="PRINTS" id="PR00081">
    <property type="entry name" value="GDHRDH"/>
</dbReference>
<dbReference type="Gene3D" id="3.40.50.720">
    <property type="entry name" value="NAD(P)-binding Rossmann-like Domain"/>
    <property type="match status" value="1"/>
</dbReference>
<dbReference type="InterPro" id="IPR036291">
    <property type="entry name" value="NAD(P)-bd_dom_sf"/>
</dbReference>
<dbReference type="PANTHER" id="PTHR44196:SF1">
    <property type="entry name" value="DEHYDROGENASE_REDUCTASE SDR FAMILY MEMBER 7B"/>
    <property type="match status" value="1"/>
</dbReference>